<dbReference type="Pfam" id="PF16483">
    <property type="entry name" value="Glyco_hydro_64"/>
    <property type="match status" value="1"/>
</dbReference>
<dbReference type="EMBL" id="VIWT01000006">
    <property type="protein sequence ID" value="TWF73369.1"/>
    <property type="molecule type" value="Genomic_DNA"/>
</dbReference>
<keyword evidence="4" id="KW-1185">Reference proteome</keyword>
<comment type="caution">
    <text evidence="3">The sequence shown here is derived from an EMBL/GenBank/DDBJ whole genome shotgun (WGS) entry which is preliminary data.</text>
</comment>
<dbReference type="Gene3D" id="2.60.40.10">
    <property type="entry name" value="Immunoglobulins"/>
    <property type="match status" value="1"/>
</dbReference>
<dbReference type="SUPFAM" id="SSF51055">
    <property type="entry name" value="Carbohydrate binding domain"/>
    <property type="match status" value="1"/>
</dbReference>
<feature type="domain" description="GH64" evidence="2">
    <location>
        <begin position="31"/>
        <end position="386"/>
    </location>
</feature>
<feature type="compositionally biased region" description="Gly residues" evidence="1">
    <location>
        <begin position="401"/>
        <end position="416"/>
    </location>
</feature>
<dbReference type="InterPro" id="IPR013783">
    <property type="entry name" value="Ig-like_fold"/>
</dbReference>
<proteinExistence type="predicted"/>
<dbReference type="GO" id="GO:0030246">
    <property type="term" value="F:carbohydrate binding"/>
    <property type="evidence" value="ECO:0007669"/>
    <property type="project" value="InterPro"/>
</dbReference>
<dbReference type="PROSITE" id="PS51318">
    <property type="entry name" value="TAT"/>
    <property type="match status" value="1"/>
</dbReference>
<feature type="region of interest" description="Disordered" evidence="1">
    <location>
        <begin position="380"/>
        <end position="420"/>
    </location>
</feature>
<dbReference type="PROSITE" id="PS52006">
    <property type="entry name" value="GH64"/>
    <property type="match status" value="1"/>
</dbReference>
<dbReference type="InterPro" id="IPR042517">
    <property type="entry name" value="Glyco_hydro_64_N_2"/>
</dbReference>
<sequence length="558" mass="56476">MLSRRGLLLAGAAALTAPGWLPGFGTPASAAGDLPVTLQNDSGSGQPVYAYISGSDTSGWPGFVTADGTFQRLASPSATLTPVPDYAIALGASGSSTTVVLGQYVIGGRVWFSVGEKIRFFVNPPNGNGVPGLVQPGFTASDPNWTTDWTFCEFTYNSANLYANISYVDLVASPISMRTTGAAGDQSVSPLPSGALAAIASGLTAQHQSDGAPWDTLVATDTSGAVLRVMAPTHATTDFGGYWNSYLDRVWTRFTTTPLTIDTQSQGVFTGTVSDGVLTFAGLSDDGVAFTRPSAVDVFGCNSGPLYNSGPDARGAVAARLGAALNRSTLLLAGGENQPGGVGSSQYYTDPVTNHYARLVHAYSSVGYAFPYDDVGPTGSAPVDGHLQDPAPTSWTISLGSGSGSSSGPGGGGGGTETVSWTAPAAQNTTIGTAVSLQLSATDSAGKALTYSTQSLPPGLTVSAAGLVSGAPTQTGNWTVSATAGSGTTAASTTFGWTVTPPTTGGCGALPPWNPTTSYVPGDKVGYGGHQWNSTWYSTGATPGAAQSWACWSDQGPC</sequence>
<dbReference type="PANTHER" id="PTHR38165:SF1">
    <property type="entry name" value="GLUCANASE B"/>
    <property type="match status" value="1"/>
</dbReference>
<dbReference type="Gene3D" id="2.10.10.20">
    <property type="entry name" value="Carbohydrate-binding module superfamily 5/12"/>
    <property type="match status" value="1"/>
</dbReference>
<organism evidence="3 4">
    <name type="scientific">Kitasatospora viridis</name>
    <dbReference type="NCBI Taxonomy" id="281105"/>
    <lineage>
        <taxon>Bacteria</taxon>
        <taxon>Bacillati</taxon>
        <taxon>Actinomycetota</taxon>
        <taxon>Actinomycetes</taxon>
        <taxon>Kitasatosporales</taxon>
        <taxon>Streptomycetaceae</taxon>
        <taxon>Kitasatospora</taxon>
    </lineage>
</organism>
<gene>
    <name evidence="3" type="ORF">FHX73_16520</name>
</gene>
<dbReference type="Gene3D" id="3.30.920.50">
    <property type="entry name" value="Beta-1,3-glucanase, C-terminal domain"/>
    <property type="match status" value="1"/>
</dbReference>
<dbReference type="GO" id="GO:0005576">
    <property type="term" value="C:extracellular region"/>
    <property type="evidence" value="ECO:0007669"/>
    <property type="project" value="InterPro"/>
</dbReference>
<dbReference type="InterPro" id="IPR032477">
    <property type="entry name" value="Glyco_hydro_64"/>
</dbReference>
<dbReference type="Gene3D" id="2.60.110.10">
    <property type="entry name" value="Thaumatin"/>
    <property type="match status" value="1"/>
</dbReference>
<dbReference type="PANTHER" id="PTHR38165">
    <property type="match status" value="1"/>
</dbReference>
<dbReference type="GO" id="GO:0005975">
    <property type="term" value="P:carbohydrate metabolic process"/>
    <property type="evidence" value="ECO:0007669"/>
    <property type="project" value="InterPro"/>
</dbReference>
<evidence type="ECO:0000256" key="1">
    <source>
        <dbReference type="SAM" id="MobiDB-lite"/>
    </source>
</evidence>
<dbReference type="InterPro" id="IPR006311">
    <property type="entry name" value="TAT_signal"/>
</dbReference>
<dbReference type="RefSeq" id="WP_246214209.1">
    <property type="nucleotide sequence ID" value="NZ_BAAAMZ010000049.1"/>
</dbReference>
<evidence type="ECO:0000259" key="2">
    <source>
        <dbReference type="PROSITE" id="PS52006"/>
    </source>
</evidence>
<dbReference type="AlphaFoldDB" id="A0A561SET3"/>
<evidence type="ECO:0000313" key="4">
    <source>
        <dbReference type="Proteomes" id="UP000317940"/>
    </source>
</evidence>
<dbReference type="InterPro" id="IPR037176">
    <property type="entry name" value="Osmotin/thaumatin-like_sf"/>
</dbReference>
<name>A0A561SET3_9ACTN</name>
<evidence type="ECO:0000313" key="3">
    <source>
        <dbReference type="EMBL" id="TWF73369.1"/>
    </source>
</evidence>
<dbReference type="InterPro" id="IPR036573">
    <property type="entry name" value="CBM_sf_5/12"/>
</dbReference>
<dbReference type="GO" id="GO:0004553">
    <property type="term" value="F:hydrolase activity, hydrolyzing O-glycosyl compounds"/>
    <property type="evidence" value="ECO:0007669"/>
    <property type="project" value="InterPro"/>
</dbReference>
<dbReference type="Proteomes" id="UP000317940">
    <property type="component" value="Unassembled WGS sequence"/>
</dbReference>
<reference evidence="3 4" key="1">
    <citation type="submission" date="2019-06" db="EMBL/GenBank/DDBJ databases">
        <title>Sequencing the genomes of 1000 actinobacteria strains.</title>
        <authorList>
            <person name="Klenk H.-P."/>
        </authorList>
    </citation>
    <scope>NUCLEOTIDE SEQUENCE [LARGE SCALE GENOMIC DNA]</scope>
    <source>
        <strain evidence="3 4">DSM 44826</strain>
    </source>
</reference>
<dbReference type="InterPro" id="IPR037398">
    <property type="entry name" value="Glyco_hydro_64_fam"/>
</dbReference>
<dbReference type="CDD" id="cd12215">
    <property type="entry name" value="ChiC_BD"/>
    <property type="match status" value="1"/>
</dbReference>
<accession>A0A561SET3</accession>
<protein>
    <submittedName>
        <fullName evidence="3">Carbohydrate binding protein</fullName>
    </submittedName>
</protein>